<dbReference type="PANTHER" id="PTHR21392">
    <property type="entry name" value="TRNA-URIDINE AMINOCARBOXYPROPYLTRANSFERASE 2"/>
    <property type="match status" value="1"/>
</dbReference>
<keyword evidence="2" id="KW-0328">Glycosyltransferase</keyword>
<dbReference type="Gramene" id="rna46970">
    <property type="protein sequence ID" value="RHN40769.1"/>
    <property type="gene ID" value="gene46970"/>
</dbReference>
<sequence>MGTTCLFGRTRLHYHGSNRSQNGFTLTPPPPPPKPPDRSFAQIPVKFQVIRNFTIHQSPPEPLDPNHIAVNTTILPSYVETAVCPPSVWKNVCVNGIEISTRLSNVSVYLNFKEVFVEGMSNDMFVLGCHMFMLYPNRPITQPTPSFMSSWSIPSAQHHRKNEYEQVILVVSLGIGSYGHIALEYGYTMNAFKNTEAYGYGVVLSNVFIIKPPDISHKAVNLNATCHSWRFVVCGEVVILSRLYALNTQGGLCDDHDLTSAYSFYKVKSAPICRYLNGFEPLFLHKQNGGPVITITISMYGLISYVSHNWLSLYQLHTLSFDNIFPCPKFCAPHSKEFFMMFQKKKLNREVHLQEYEALDCYGSIVIFPSNKAITVGGLVVVDFDVNGLVILVETLTNAKRICCENHWPNSGSCLKLQVQKLCLFHDVRFHPNAKYMSIIQSMKLKLLIERVINVMASRREIRGIVLPFQTIFPTLDVFIKYCFFSGIIGQPLVQIDQLKDFYIIEGAESVERAYSHLALKRYASEGIHINYLGLDYIVANPPPPPEPPDEVVIQTSLLVQHLHEQACLSLLLLLTVTRNLTAAPPPPEPPDLSNMATHFSMELLSYACVSKYGFVTLELKIMFGIWSLLFKKRCIMAAQCYRLSHAHWIEHEEKQNVLVSRSIVKGNQWEPGEQLEPHMTVQSSPFKQWDPGGCSLICGQGLCDFSGYLKVTTTTTIQHYYFGFNLEDKVDFKGDGNVMSLRVRRGIMGNRNMDPYINMRKAKEISMKYV</sequence>
<dbReference type="PANTHER" id="PTHR21392:SF0">
    <property type="entry name" value="TRNA-URIDINE AMINOCARBOXYPROPYLTRANSFERASE 2"/>
    <property type="match status" value="1"/>
</dbReference>
<proteinExistence type="predicted"/>
<keyword evidence="2" id="KW-0808">Transferase</keyword>
<protein>
    <submittedName>
        <fullName evidence="2">Putative sucrose synthase</fullName>
        <ecNumber evidence="2">2.4.1.13</ecNumber>
    </submittedName>
</protein>
<evidence type="ECO:0000256" key="1">
    <source>
        <dbReference type="SAM" id="MobiDB-lite"/>
    </source>
</evidence>
<name>A0A396GHX1_MEDTR</name>
<dbReference type="AlphaFoldDB" id="A0A396GHX1"/>
<dbReference type="Proteomes" id="UP000265566">
    <property type="component" value="Chromosome 8"/>
</dbReference>
<dbReference type="EC" id="2.4.1.13" evidence="2"/>
<reference evidence="3" key="1">
    <citation type="journal article" date="2018" name="Nat. Plants">
        <title>Whole-genome landscape of Medicago truncatula symbiotic genes.</title>
        <authorList>
            <person name="Pecrix Y."/>
            <person name="Staton S.E."/>
            <person name="Sallet E."/>
            <person name="Lelandais-Briere C."/>
            <person name="Moreau S."/>
            <person name="Carrere S."/>
            <person name="Blein T."/>
            <person name="Jardinaud M.F."/>
            <person name="Latrasse D."/>
            <person name="Zouine M."/>
            <person name="Zahm M."/>
            <person name="Kreplak J."/>
            <person name="Mayjonade B."/>
            <person name="Satge C."/>
            <person name="Perez M."/>
            <person name="Cauet S."/>
            <person name="Marande W."/>
            <person name="Chantry-Darmon C."/>
            <person name="Lopez-Roques C."/>
            <person name="Bouchez O."/>
            <person name="Berard A."/>
            <person name="Debelle F."/>
            <person name="Munos S."/>
            <person name="Bendahmane A."/>
            <person name="Berges H."/>
            <person name="Niebel A."/>
            <person name="Buitink J."/>
            <person name="Frugier F."/>
            <person name="Benhamed M."/>
            <person name="Crespi M."/>
            <person name="Gouzy J."/>
            <person name="Gamas P."/>
        </authorList>
    </citation>
    <scope>NUCLEOTIDE SEQUENCE [LARGE SCALE GENOMIC DNA]</scope>
    <source>
        <strain evidence="3">cv. Jemalong A17</strain>
    </source>
</reference>
<dbReference type="GO" id="GO:0016157">
    <property type="term" value="F:sucrose synthase activity"/>
    <property type="evidence" value="ECO:0007669"/>
    <property type="project" value="UniProtKB-EC"/>
</dbReference>
<gene>
    <name evidence="2" type="ORF">MtrunA17_Chr8g0358401</name>
</gene>
<feature type="region of interest" description="Disordered" evidence="1">
    <location>
        <begin position="14"/>
        <end position="38"/>
    </location>
</feature>
<organism evidence="2 3">
    <name type="scientific">Medicago truncatula</name>
    <name type="common">Barrel medic</name>
    <name type="synonym">Medicago tribuloides</name>
    <dbReference type="NCBI Taxonomy" id="3880"/>
    <lineage>
        <taxon>Eukaryota</taxon>
        <taxon>Viridiplantae</taxon>
        <taxon>Streptophyta</taxon>
        <taxon>Embryophyta</taxon>
        <taxon>Tracheophyta</taxon>
        <taxon>Spermatophyta</taxon>
        <taxon>Magnoliopsida</taxon>
        <taxon>eudicotyledons</taxon>
        <taxon>Gunneridae</taxon>
        <taxon>Pentapetalae</taxon>
        <taxon>rosids</taxon>
        <taxon>fabids</taxon>
        <taxon>Fabales</taxon>
        <taxon>Fabaceae</taxon>
        <taxon>Papilionoideae</taxon>
        <taxon>50 kb inversion clade</taxon>
        <taxon>NPAAA clade</taxon>
        <taxon>Hologalegina</taxon>
        <taxon>IRL clade</taxon>
        <taxon>Trifolieae</taxon>
        <taxon>Medicago</taxon>
    </lineage>
</organism>
<dbReference type="EMBL" id="PSQE01000008">
    <property type="protein sequence ID" value="RHN40769.1"/>
    <property type="molecule type" value="Genomic_DNA"/>
</dbReference>
<dbReference type="InterPro" id="IPR039262">
    <property type="entry name" value="DTWD2/TAPT"/>
</dbReference>
<evidence type="ECO:0000313" key="3">
    <source>
        <dbReference type="Proteomes" id="UP000265566"/>
    </source>
</evidence>
<accession>A0A396GHX1</accession>
<comment type="caution">
    <text evidence="2">The sequence shown here is derived from an EMBL/GenBank/DDBJ whole genome shotgun (WGS) entry which is preliminary data.</text>
</comment>
<evidence type="ECO:0000313" key="2">
    <source>
        <dbReference type="EMBL" id="RHN40769.1"/>
    </source>
</evidence>